<dbReference type="PANTHER" id="PTHR43132:SF8">
    <property type="entry name" value="HTH-TYPE TRANSCRIPTIONAL REGULATOR KMTR"/>
    <property type="match status" value="1"/>
</dbReference>
<reference evidence="5 6" key="1">
    <citation type="submission" date="2016-12" db="EMBL/GenBank/DDBJ databases">
        <title>Amycolatopsis keratiniphila subsp. keratiniphila genome sequencing and assembly.</title>
        <authorList>
            <person name="Mayilraj S."/>
            <person name="Kaur N."/>
        </authorList>
    </citation>
    <scope>NUCLEOTIDE SEQUENCE [LARGE SCALE GENOMIC DNA]</scope>
    <source>
        <strain evidence="5 6">DSM 44409</strain>
    </source>
</reference>
<keyword evidence="2" id="KW-0238">DNA-binding</keyword>
<dbReference type="InterPro" id="IPR000835">
    <property type="entry name" value="HTH_MarR-typ"/>
</dbReference>
<dbReference type="RefSeq" id="WP_063273923.1">
    <property type="nucleotide sequence ID" value="NZ_LQMT02000019.1"/>
</dbReference>
<evidence type="ECO:0000313" key="6">
    <source>
        <dbReference type="Proteomes" id="UP000076660"/>
    </source>
</evidence>
<gene>
    <name evidence="5" type="ORF">AVR91_0218600</name>
</gene>
<organism evidence="5 6">
    <name type="scientific">Amycolatopsis keratiniphila subsp. keratiniphila</name>
    <dbReference type="NCBI Taxonomy" id="227715"/>
    <lineage>
        <taxon>Bacteria</taxon>
        <taxon>Bacillati</taxon>
        <taxon>Actinomycetota</taxon>
        <taxon>Actinomycetes</taxon>
        <taxon>Pseudonocardiales</taxon>
        <taxon>Pseudonocardiaceae</taxon>
        <taxon>Amycolatopsis</taxon>
        <taxon>Amycolatopsis japonica group</taxon>
    </lineage>
</organism>
<sequence length="324" mass="36101">MLRIHFTDADISRITIAEDVDASWETLFSLHLLQEPDEILSFDHWRRRIRAELPAWIPLLLELAPPRGYSADFLTPGRGDADSDTVIDRIMSTPRRRLRDDVACLVDRRPPTPWTRKLADGDVTALRQLGTALDRYYQRAVAPYRGRLRAHVEADRSRRGKALLTGGVDRLLATLHPRVEWRPPVLRVLDYVDQDLHLDGRGLVLLPSHFCRHHPVTLKDADLPPVLAYPVSSSFAWLTPDRPATQDPVTSLLGRTRAATLRASTTAVTTTDLARRIGLSPPSASKHARVLREAGLITTRRDGGTVVHQVSGLGVAVLNGELPA</sequence>
<dbReference type="InterPro" id="IPR036390">
    <property type="entry name" value="WH_DNA-bd_sf"/>
</dbReference>
<dbReference type="GO" id="GO:0003700">
    <property type="term" value="F:DNA-binding transcription factor activity"/>
    <property type="evidence" value="ECO:0007669"/>
    <property type="project" value="InterPro"/>
</dbReference>
<comment type="caution">
    <text evidence="5">The sequence shown here is derived from an EMBL/GenBank/DDBJ whole genome shotgun (WGS) entry which is preliminary data.</text>
</comment>
<evidence type="ECO:0000256" key="2">
    <source>
        <dbReference type="ARBA" id="ARBA00023125"/>
    </source>
</evidence>
<dbReference type="EMBL" id="LQMT02000019">
    <property type="protein sequence ID" value="ONF68674.1"/>
    <property type="molecule type" value="Genomic_DNA"/>
</dbReference>
<dbReference type="InterPro" id="IPR036388">
    <property type="entry name" value="WH-like_DNA-bd_sf"/>
</dbReference>
<dbReference type="Gene3D" id="1.10.10.10">
    <property type="entry name" value="Winged helix-like DNA-binding domain superfamily/Winged helix DNA-binding domain"/>
    <property type="match status" value="1"/>
</dbReference>
<dbReference type="PANTHER" id="PTHR43132">
    <property type="entry name" value="ARSENICAL RESISTANCE OPERON REPRESSOR ARSR-RELATED"/>
    <property type="match status" value="1"/>
</dbReference>
<dbReference type="SMART" id="SM00418">
    <property type="entry name" value="HTH_ARSR"/>
    <property type="match status" value="1"/>
</dbReference>
<accession>A0A1W2LTI7</accession>
<dbReference type="Proteomes" id="UP000076660">
    <property type="component" value="Unassembled WGS sequence"/>
</dbReference>
<dbReference type="OrthoDB" id="3808065at2"/>
<name>A0A1W2LTI7_9PSEU</name>
<dbReference type="CDD" id="cd00090">
    <property type="entry name" value="HTH_ARSR"/>
    <property type="match status" value="1"/>
</dbReference>
<dbReference type="InterPro" id="IPR001845">
    <property type="entry name" value="HTH_ArsR_DNA-bd_dom"/>
</dbReference>
<feature type="domain" description="HTH arsR-type" evidence="4">
    <location>
        <begin position="223"/>
        <end position="324"/>
    </location>
</feature>
<dbReference type="InterPro" id="IPR011991">
    <property type="entry name" value="ArsR-like_HTH"/>
</dbReference>
<evidence type="ECO:0000256" key="3">
    <source>
        <dbReference type="ARBA" id="ARBA00023163"/>
    </source>
</evidence>
<dbReference type="InterPro" id="IPR051011">
    <property type="entry name" value="Metal_resp_trans_reg"/>
</dbReference>
<protein>
    <recommendedName>
        <fullName evidence="4">HTH arsR-type domain-containing protein</fullName>
    </recommendedName>
</protein>
<dbReference type="SUPFAM" id="SSF46785">
    <property type="entry name" value="Winged helix' DNA-binding domain"/>
    <property type="match status" value="1"/>
</dbReference>
<dbReference type="Pfam" id="PF12802">
    <property type="entry name" value="MarR_2"/>
    <property type="match status" value="1"/>
</dbReference>
<dbReference type="PROSITE" id="PS50987">
    <property type="entry name" value="HTH_ARSR_2"/>
    <property type="match status" value="1"/>
</dbReference>
<keyword evidence="1" id="KW-0805">Transcription regulation</keyword>
<dbReference type="GO" id="GO:0003677">
    <property type="term" value="F:DNA binding"/>
    <property type="evidence" value="ECO:0007669"/>
    <property type="project" value="UniProtKB-KW"/>
</dbReference>
<keyword evidence="3" id="KW-0804">Transcription</keyword>
<evidence type="ECO:0000313" key="5">
    <source>
        <dbReference type="EMBL" id="ONF68674.1"/>
    </source>
</evidence>
<proteinExistence type="predicted"/>
<evidence type="ECO:0000259" key="4">
    <source>
        <dbReference type="PROSITE" id="PS50987"/>
    </source>
</evidence>
<dbReference type="AlphaFoldDB" id="A0A1W2LTI7"/>
<evidence type="ECO:0000256" key="1">
    <source>
        <dbReference type="ARBA" id="ARBA00023015"/>
    </source>
</evidence>